<evidence type="ECO:0000313" key="2">
    <source>
        <dbReference type="EMBL" id="MBB4940724.1"/>
    </source>
</evidence>
<dbReference type="RefSeq" id="WP_184756890.1">
    <property type="nucleotide sequence ID" value="NZ_BAABEK010000005.1"/>
</dbReference>
<organism evidence="2 3">
    <name type="scientific">Streptosporangium album</name>
    <dbReference type="NCBI Taxonomy" id="47479"/>
    <lineage>
        <taxon>Bacteria</taxon>
        <taxon>Bacillati</taxon>
        <taxon>Actinomycetota</taxon>
        <taxon>Actinomycetes</taxon>
        <taxon>Streptosporangiales</taxon>
        <taxon>Streptosporangiaceae</taxon>
        <taxon>Streptosporangium</taxon>
    </lineage>
</organism>
<sequence length="105" mass="11697">MSHKPTLPTRMHDPFPRIDIDEAGAFAEVLSLAIAAANRWTFGPDGPYRQPGQTMADIARGQIREALLHLLELGFVDVDEERMKAAPGWPMDRMSSRPTDLPEEA</sequence>
<proteinExistence type="predicted"/>
<evidence type="ECO:0000256" key="1">
    <source>
        <dbReference type="SAM" id="MobiDB-lite"/>
    </source>
</evidence>
<dbReference type="AlphaFoldDB" id="A0A7W7WBZ4"/>
<dbReference type="EMBL" id="JACHJU010000002">
    <property type="protein sequence ID" value="MBB4940724.1"/>
    <property type="molecule type" value="Genomic_DNA"/>
</dbReference>
<gene>
    <name evidence="2" type="ORF">FHR32_005101</name>
</gene>
<accession>A0A7W7WBZ4</accession>
<reference evidence="2 3" key="1">
    <citation type="submission" date="2020-08" db="EMBL/GenBank/DDBJ databases">
        <title>Sequencing the genomes of 1000 actinobacteria strains.</title>
        <authorList>
            <person name="Klenk H.-P."/>
        </authorList>
    </citation>
    <scope>NUCLEOTIDE SEQUENCE [LARGE SCALE GENOMIC DNA]</scope>
    <source>
        <strain evidence="2 3">DSM 43023</strain>
    </source>
</reference>
<protein>
    <submittedName>
        <fullName evidence="2">Uncharacterized protein</fullName>
    </submittedName>
</protein>
<name>A0A7W7WBZ4_9ACTN</name>
<comment type="caution">
    <text evidence="2">The sequence shown here is derived from an EMBL/GenBank/DDBJ whole genome shotgun (WGS) entry which is preliminary data.</text>
</comment>
<evidence type="ECO:0000313" key="3">
    <source>
        <dbReference type="Proteomes" id="UP000534286"/>
    </source>
</evidence>
<feature type="region of interest" description="Disordered" evidence="1">
    <location>
        <begin position="86"/>
        <end position="105"/>
    </location>
</feature>
<keyword evidence="3" id="KW-1185">Reference proteome</keyword>
<dbReference type="Proteomes" id="UP000534286">
    <property type="component" value="Unassembled WGS sequence"/>
</dbReference>